<gene>
    <name evidence="1" type="ORF">LCGC14_2616070</name>
</gene>
<dbReference type="EMBL" id="LAZR01044523">
    <property type="protein sequence ID" value="KKL04439.1"/>
    <property type="molecule type" value="Genomic_DNA"/>
</dbReference>
<name>A0A0F9A4E6_9ZZZZ</name>
<dbReference type="PANTHER" id="PTHR36015">
    <property type="entry name" value="HOLLIDAY JUNCTION RESOLVASE MOC1, CHLOROPLASTIC-RELATED"/>
    <property type="match status" value="1"/>
</dbReference>
<dbReference type="InterPro" id="IPR045290">
    <property type="entry name" value="MOC1-like"/>
</dbReference>
<protein>
    <submittedName>
        <fullName evidence="1">Uncharacterized protein</fullName>
    </submittedName>
</protein>
<dbReference type="GO" id="GO:0003676">
    <property type="term" value="F:nucleic acid binding"/>
    <property type="evidence" value="ECO:0007669"/>
    <property type="project" value="InterPro"/>
</dbReference>
<organism evidence="1">
    <name type="scientific">marine sediment metagenome</name>
    <dbReference type="NCBI Taxonomy" id="412755"/>
    <lineage>
        <taxon>unclassified sequences</taxon>
        <taxon>metagenomes</taxon>
        <taxon>ecological metagenomes</taxon>
    </lineage>
</organism>
<feature type="non-terminal residue" evidence="1">
    <location>
        <position position="1"/>
    </location>
</feature>
<comment type="caution">
    <text evidence="1">The sequence shown here is derived from an EMBL/GenBank/DDBJ whole genome shotgun (WGS) entry which is preliminary data.</text>
</comment>
<dbReference type="CDD" id="cd22992">
    <property type="entry name" value="MOC1"/>
    <property type="match status" value="1"/>
</dbReference>
<proteinExistence type="predicted"/>
<accession>A0A0F9A4E6</accession>
<sequence length="238" mass="27252">IIEAYLKFQTKVFRKYLTISYIEEIYIGESKMYNLIMGIDCGLTGGISILKDKYKTPTVYKMPIKPVVVNKKKKNTYDITEIVNIFFSYKDKKVLFCIEKQGVRQGEGSVSAMTIGKNYGMLLGLAYALGFDVMEITSQSWKKYFPELITDDMRGIKAEMKELRFAGKTLKDKEAKNLNKKQIDKLGRQFKSLAKTEARELVSKLFPSISDKFIKKNTDGMAESILIALYGKNKGYRL</sequence>
<dbReference type="GO" id="GO:0008821">
    <property type="term" value="F:crossover junction DNA endonuclease activity"/>
    <property type="evidence" value="ECO:0007669"/>
    <property type="project" value="InterPro"/>
</dbReference>
<evidence type="ECO:0000313" key="1">
    <source>
        <dbReference type="EMBL" id="KKL04439.1"/>
    </source>
</evidence>
<dbReference type="InterPro" id="IPR036397">
    <property type="entry name" value="RNaseH_sf"/>
</dbReference>
<dbReference type="PANTHER" id="PTHR36015:SF6">
    <property type="entry name" value="HOLLIDAY JUNCTION RESOLVASE MOC1, CHLOROPLASTIC-RELATED"/>
    <property type="match status" value="1"/>
</dbReference>
<dbReference type="Gene3D" id="3.30.420.10">
    <property type="entry name" value="Ribonuclease H-like superfamily/Ribonuclease H"/>
    <property type="match status" value="1"/>
</dbReference>
<dbReference type="AlphaFoldDB" id="A0A0F9A4E6"/>
<reference evidence="1" key="1">
    <citation type="journal article" date="2015" name="Nature">
        <title>Complex archaea that bridge the gap between prokaryotes and eukaryotes.</title>
        <authorList>
            <person name="Spang A."/>
            <person name="Saw J.H."/>
            <person name="Jorgensen S.L."/>
            <person name="Zaremba-Niedzwiedzka K."/>
            <person name="Martijn J."/>
            <person name="Lind A.E."/>
            <person name="van Eijk R."/>
            <person name="Schleper C."/>
            <person name="Guy L."/>
            <person name="Ettema T.J."/>
        </authorList>
    </citation>
    <scope>NUCLEOTIDE SEQUENCE</scope>
</reference>